<evidence type="ECO:0000313" key="15">
    <source>
        <dbReference type="Proteomes" id="UP000193355"/>
    </source>
</evidence>
<keyword evidence="4 11" id="KW-0347">Helicase</keyword>
<evidence type="ECO:0000256" key="8">
    <source>
        <dbReference type="ARBA" id="ARBA00034617"/>
    </source>
</evidence>
<dbReference type="GO" id="GO:0005524">
    <property type="term" value="F:ATP binding"/>
    <property type="evidence" value="ECO:0007669"/>
    <property type="project" value="UniProtKB-UniRule"/>
</dbReference>
<dbReference type="SUPFAM" id="SSF52540">
    <property type="entry name" value="P-loop containing nucleoside triphosphate hydrolases"/>
    <property type="match status" value="1"/>
</dbReference>
<dbReference type="Gene3D" id="3.40.50.300">
    <property type="entry name" value="P-loop containing nucleotide triphosphate hydrolases"/>
    <property type="match status" value="2"/>
</dbReference>
<accession>A0A1X7ICT2</accession>
<dbReference type="Gene3D" id="1.10.10.160">
    <property type="match status" value="1"/>
</dbReference>
<keyword evidence="3 11" id="KW-0378">Hydrolase</keyword>
<dbReference type="RefSeq" id="WP_085543591.1">
    <property type="nucleotide sequence ID" value="NZ_FXBB01000001.1"/>
</dbReference>
<evidence type="ECO:0000256" key="7">
    <source>
        <dbReference type="ARBA" id="ARBA00023235"/>
    </source>
</evidence>
<evidence type="ECO:0000256" key="6">
    <source>
        <dbReference type="ARBA" id="ARBA00023125"/>
    </source>
</evidence>
<dbReference type="EC" id="5.6.2.4" evidence="9"/>
<reference evidence="15" key="1">
    <citation type="submission" date="2017-04" db="EMBL/GenBank/DDBJ databases">
        <authorList>
            <person name="Varghese N."/>
            <person name="Submissions S."/>
        </authorList>
    </citation>
    <scope>NUCLEOTIDE SEQUENCE [LARGE SCALE GENOMIC DNA]</scope>
    <source>
        <strain evidence="15">USBA 82</strain>
    </source>
</reference>
<dbReference type="Pfam" id="PF00580">
    <property type="entry name" value="UvrD-helicase"/>
    <property type="match status" value="1"/>
</dbReference>
<dbReference type="GO" id="GO:0003677">
    <property type="term" value="F:DNA binding"/>
    <property type="evidence" value="ECO:0007669"/>
    <property type="project" value="UniProtKB-KW"/>
</dbReference>
<keyword evidence="7" id="KW-0413">Isomerase</keyword>
<dbReference type="PANTHER" id="PTHR11070:SF2">
    <property type="entry name" value="ATP-DEPENDENT DNA HELICASE SRS2"/>
    <property type="match status" value="1"/>
</dbReference>
<comment type="catalytic activity">
    <reaction evidence="8">
        <text>Couples ATP hydrolysis with the unwinding of duplex DNA by translocating in the 3'-5' direction.</text>
        <dbReference type="EC" id="5.6.2.4"/>
    </reaction>
</comment>
<evidence type="ECO:0000256" key="11">
    <source>
        <dbReference type="PROSITE-ProRule" id="PRU00560"/>
    </source>
</evidence>
<dbReference type="GO" id="GO:0016887">
    <property type="term" value="F:ATP hydrolysis activity"/>
    <property type="evidence" value="ECO:0007669"/>
    <property type="project" value="RHEA"/>
</dbReference>
<keyword evidence="2 11" id="KW-0547">Nucleotide-binding</keyword>
<evidence type="ECO:0000256" key="4">
    <source>
        <dbReference type="ARBA" id="ARBA00022806"/>
    </source>
</evidence>
<evidence type="ECO:0000313" key="14">
    <source>
        <dbReference type="EMBL" id="SMG12059.1"/>
    </source>
</evidence>
<feature type="domain" description="UvrD-like helicase ATP-binding" evidence="12">
    <location>
        <begin position="9"/>
        <end position="286"/>
    </location>
</feature>
<keyword evidence="5 11" id="KW-0067">ATP-binding</keyword>
<feature type="binding site" evidence="11">
    <location>
        <begin position="30"/>
        <end position="37"/>
    </location>
    <ligand>
        <name>ATP</name>
        <dbReference type="ChEBI" id="CHEBI:30616"/>
    </ligand>
</feature>
<keyword evidence="15" id="KW-1185">Reference proteome</keyword>
<evidence type="ECO:0000256" key="3">
    <source>
        <dbReference type="ARBA" id="ARBA00022801"/>
    </source>
</evidence>
<dbReference type="PANTHER" id="PTHR11070">
    <property type="entry name" value="UVRD / RECB / PCRA DNA HELICASE FAMILY MEMBER"/>
    <property type="match status" value="1"/>
</dbReference>
<dbReference type="InterPro" id="IPR014016">
    <property type="entry name" value="UvrD-like_ATP-bd"/>
</dbReference>
<dbReference type="GO" id="GO:0005829">
    <property type="term" value="C:cytosol"/>
    <property type="evidence" value="ECO:0007669"/>
    <property type="project" value="TreeGrafter"/>
</dbReference>
<evidence type="ECO:0000256" key="1">
    <source>
        <dbReference type="ARBA" id="ARBA00009922"/>
    </source>
</evidence>
<comment type="similarity">
    <text evidence="1">Belongs to the helicase family. UvrD subfamily.</text>
</comment>
<dbReference type="AlphaFoldDB" id="A0A1X7ICT2"/>
<evidence type="ECO:0000259" key="12">
    <source>
        <dbReference type="PROSITE" id="PS51198"/>
    </source>
</evidence>
<evidence type="ECO:0000256" key="5">
    <source>
        <dbReference type="ARBA" id="ARBA00022840"/>
    </source>
</evidence>
<dbReference type="InterPro" id="IPR014017">
    <property type="entry name" value="DNA_helicase_UvrD-like_C"/>
</dbReference>
<dbReference type="Proteomes" id="UP000193355">
    <property type="component" value="Unassembled WGS sequence"/>
</dbReference>
<feature type="domain" description="UvrD-like helicase C-terminal" evidence="13">
    <location>
        <begin position="287"/>
        <end position="553"/>
    </location>
</feature>
<organism evidence="14 15">
    <name type="scientific">Dethiosulfovibrio salsuginis</name>
    <dbReference type="NCBI Taxonomy" id="561720"/>
    <lineage>
        <taxon>Bacteria</taxon>
        <taxon>Thermotogati</taxon>
        <taxon>Synergistota</taxon>
        <taxon>Synergistia</taxon>
        <taxon>Synergistales</taxon>
        <taxon>Dethiosulfovibrionaceae</taxon>
        <taxon>Dethiosulfovibrio</taxon>
    </lineage>
</organism>
<name>A0A1X7ICT2_9BACT</name>
<dbReference type="InterPro" id="IPR013986">
    <property type="entry name" value="DExx_box_DNA_helicase_dom_sf"/>
</dbReference>
<dbReference type="InterPro" id="IPR027417">
    <property type="entry name" value="P-loop_NTPase"/>
</dbReference>
<evidence type="ECO:0000256" key="10">
    <source>
        <dbReference type="ARBA" id="ARBA00048988"/>
    </source>
</evidence>
<keyword evidence="6" id="KW-0238">DNA-binding</keyword>
<dbReference type="EMBL" id="FXBB01000001">
    <property type="protein sequence ID" value="SMG12059.1"/>
    <property type="molecule type" value="Genomic_DNA"/>
</dbReference>
<dbReference type="CDD" id="cd17932">
    <property type="entry name" value="DEXQc_UvrD"/>
    <property type="match status" value="1"/>
</dbReference>
<dbReference type="STRING" id="561720.SAMN06275492_101318"/>
<dbReference type="PROSITE" id="PS51198">
    <property type="entry name" value="UVRD_HELICASE_ATP_BIND"/>
    <property type="match status" value="1"/>
</dbReference>
<proteinExistence type="inferred from homology"/>
<gene>
    <name evidence="14" type="ORF">SAMN06275492_101318</name>
</gene>
<dbReference type="GO" id="GO:0000725">
    <property type="term" value="P:recombinational repair"/>
    <property type="evidence" value="ECO:0007669"/>
    <property type="project" value="TreeGrafter"/>
</dbReference>
<protein>
    <recommendedName>
        <fullName evidence="9">DNA 3'-5' helicase</fullName>
        <ecNumber evidence="9">5.6.2.4</ecNumber>
    </recommendedName>
</protein>
<evidence type="ECO:0000256" key="9">
    <source>
        <dbReference type="ARBA" id="ARBA00034808"/>
    </source>
</evidence>
<dbReference type="GO" id="GO:0043138">
    <property type="term" value="F:3'-5' DNA helicase activity"/>
    <property type="evidence" value="ECO:0007669"/>
    <property type="project" value="UniProtKB-EC"/>
</dbReference>
<dbReference type="Pfam" id="PF13361">
    <property type="entry name" value="UvrD_C"/>
    <property type="match status" value="2"/>
</dbReference>
<dbReference type="Gene3D" id="1.10.486.10">
    <property type="entry name" value="PCRA, domain 4"/>
    <property type="match status" value="1"/>
</dbReference>
<sequence>MNKISSILEGLNPRQREAVSFQGAPLLVLAGAGSGKTRVLTSKIAWLVQESSVAPWRILAVTFTNKAAREMKDRVERMLGERAKDAQVSTFHSFGLQMLFRNRDALESLGYRRNFVIFDRSECLSLVKKIAKELGIDPSRYDPSWLLEGISKAKTSCDPSTLDPSLEGDMAEVYDKYRMAMKEQGAFDFDDLIIMPLHLMKTDESILLRERSRLDWILVDEYQDVNRPQFSMMKTLAGDSANVMVVGDPDQSIYGWRGADMSVILGFERHFPGAKIVLLEQNYRSSEIILKAANSVIQNNVNRPDKRLWTDRSGGEPIGVAKLRDERSEARYVADKVEELSSLGYRYSDIAVLYRINALSRNLEQEFISRSLPYRVVKGTAFYDRKEVKDVVSYLRLAVNHRDGSALARVVNVPPRGIGPKGLSILSDFLLREKGDSRSVWIKLADGRCPLKGKGAVGIKDLAGHMISMLDMGSDMSRLVPYVLDSIGYGAYLEKGYPDQWEERLENVMELASLNVLSDALEDVLAEISLYTDQEVDSVPDGISLSSLHSAKGLEFPVVFVVGLEEGLFPHNRVVDGSSEEMEEERRLWYVGITRAEERLYISGVELRRLFGSVLMNGLSRFLWEIPETCRCIEETGEEDLQNVRFRSNRGYRSW</sequence>
<evidence type="ECO:0000259" key="13">
    <source>
        <dbReference type="PROSITE" id="PS51217"/>
    </source>
</evidence>
<comment type="catalytic activity">
    <reaction evidence="10">
        <text>ATP + H2O = ADP + phosphate + H(+)</text>
        <dbReference type="Rhea" id="RHEA:13065"/>
        <dbReference type="ChEBI" id="CHEBI:15377"/>
        <dbReference type="ChEBI" id="CHEBI:15378"/>
        <dbReference type="ChEBI" id="CHEBI:30616"/>
        <dbReference type="ChEBI" id="CHEBI:43474"/>
        <dbReference type="ChEBI" id="CHEBI:456216"/>
        <dbReference type="EC" id="5.6.2.4"/>
    </reaction>
</comment>
<evidence type="ECO:0000256" key="2">
    <source>
        <dbReference type="ARBA" id="ARBA00022741"/>
    </source>
</evidence>
<dbReference type="InterPro" id="IPR000212">
    <property type="entry name" value="DNA_helicase_UvrD/REP"/>
</dbReference>
<dbReference type="PROSITE" id="PS51217">
    <property type="entry name" value="UVRD_HELICASE_CTER"/>
    <property type="match status" value="1"/>
</dbReference>
<dbReference type="OrthoDB" id="9810135at2"/>
<dbReference type="GO" id="GO:0033202">
    <property type="term" value="C:DNA helicase complex"/>
    <property type="evidence" value="ECO:0007669"/>
    <property type="project" value="TreeGrafter"/>
</dbReference>
<dbReference type="CDD" id="cd18807">
    <property type="entry name" value="SF1_C_UvrD"/>
    <property type="match status" value="1"/>
</dbReference>